<dbReference type="OrthoDB" id="9765195at2"/>
<dbReference type="PANTHER" id="PTHR10353:SF85">
    <property type="entry name" value="ARYL-PHOSPHO-BETA-D-GLUCOSIDASE BGLA"/>
    <property type="match status" value="1"/>
</dbReference>
<dbReference type="InterPro" id="IPR018120">
    <property type="entry name" value="Glyco_hydro_1_AS"/>
</dbReference>
<dbReference type="Proteomes" id="UP000307756">
    <property type="component" value="Unassembled WGS sequence"/>
</dbReference>
<evidence type="ECO:0000256" key="2">
    <source>
        <dbReference type="ARBA" id="ARBA00022801"/>
    </source>
</evidence>
<dbReference type="PANTHER" id="PTHR10353">
    <property type="entry name" value="GLYCOSYL HYDROLASE"/>
    <property type="match status" value="1"/>
</dbReference>
<dbReference type="EC" id="3.2.1.86" evidence="7"/>
<keyword evidence="3 6" id="KW-0326">Glycosidase</keyword>
<dbReference type="SUPFAM" id="SSF51445">
    <property type="entry name" value="(Trans)glycosidases"/>
    <property type="match status" value="1"/>
</dbReference>
<evidence type="ECO:0000256" key="4">
    <source>
        <dbReference type="PROSITE-ProRule" id="PRU10055"/>
    </source>
</evidence>
<keyword evidence="8" id="KW-1185">Reference proteome</keyword>
<dbReference type="GO" id="GO:0005829">
    <property type="term" value="C:cytosol"/>
    <property type="evidence" value="ECO:0007669"/>
    <property type="project" value="TreeGrafter"/>
</dbReference>
<proteinExistence type="inferred from homology"/>
<reference evidence="7 8" key="1">
    <citation type="journal article" date="2011" name="J. Microbiol.">
        <title>Bacillus kyonggiensis sp. nov., isolated from soil of a lettuce field.</title>
        <authorList>
            <person name="Dong K."/>
            <person name="Lee S."/>
        </authorList>
    </citation>
    <scope>NUCLEOTIDE SEQUENCE [LARGE SCALE GENOMIC DNA]</scope>
    <source>
        <strain evidence="7 8">NB22</strain>
    </source>
</reference>
<dbReference type="GO" id="GO:0016052">
    <property type="term" value="P:carbohydrate catabolic process"/>
    <property type="evidence" value="ECO:0007669"/>
    <property type="project" value="TreeGrafter"/>
</dbReference>
<evidence type="ECO:0000256" key="5">
    <source>
        <dbReference type="RuleBase" id="RU003690"/>
    </source>
</evidence>
<dbReference type="RefSeq" id="WP_136833605.1">
    <property type="nucleotide sequence ID" value="NZ_SWBM01000009.1"/>
</dbReference>
<evidence type="ECO:0000256" key="6">
    <source>
        <dbReference type="RuleBase" id="RU004468"/>
    </source>
</evidence>
<keyword evidence="2 6" id="KW-0378">Hydrolase</keyword>
<name>A0A4U1D0K3_9BACI</name>
<dbReference type="NCBIfam" id="NF011589">
    <property type="entry name" value="PRK15014.1"/>
    <property type="match status" value="1"/>
</dbReference>
<dbReference type="NCBIfam" id="NF007154">
    <property type="entry name" value="PRK09589.1"/>
    <property type="match status" value="1"/>
</dbReference>
<dbReference type="Pfam" id="PF00232">
    <property type="entry name" value="Glyco_hydro_1"/>
    <property type="match status" value="1"/>
</dbReference>
<gene>
    <name evidence="7" type="ORF">FA727_21850</name>
</gene>
<dbReference type="Gene3D" id="3.20.20.80">
    <property type="entry name" value="Glycosidases"/>
    <property type="match status" value="1"/>
</dbReference>
<dbReference type="InterPro" id="IPR001360">
    <property type="entry name" value="Glyco_hydro_1"/>
</dbReference>
<dbReference type="PROSITE" id="PS00572">
    <property type="entry name" value="GLYCOSYL_HYDROL_F1_1"/>
    <property type="match status" value="1"/>
</dbReference>
<evidence type="ECO:0000313" key="7">
    <source>
        <dbReference type="EMBL" id="TKC14403.1"/>
    </source>
</evidence>
<comment type="similarity">
    <text evidence="1 5">Belongs to the glycosyl hydrolase 1 family.</text>
</comment>
<sequence length="488" mass="56603">MVGFPKDFLWGGAVAAHQLEGGWNKDGKGASIADVMTAGRHGVPRQITDGVVEGYNYPNHEAIDFYSRYKEDIKLFAEMGFKSFRTSIAWSRIFPNGDDDQPNEAGLQFYDDLFDELLKYDIEPVITLSHFEMPYHLVKKYGGFRNRKLIDFFVTYAETVMKRYKHKVKYWMTFNEINNQSDTTHDLHIFTNSGILFQEGENREETMYQAALYELIASAKVVKLGHEINPDFQIGCMMAYVPIYPYSCHPEDMMESVIAMRNRWFFSDIHARGEIPSYIKKYWERNGYDIEYTEADEAALKEGTVDYIGFSYYMSGVVSSRKIEGSRSGEFKHLVRNPHVQASEWGWQIDPVGLRYTLSVVYERYQKPLFIVENGFGARDVIEADGSIQDDYRIQYLKQHIVEMEKAINIDGVELLGYTPWGCIDIVSFGTGEMEKRYGFIYVDKDNNGHGSLERKRKKSFEWYKQVIATNGKELCLKRQSLFSLINY</sequence>
<dbReference type="InterPro" id="IPR017853">
    <property type="entry name" value="GH"/>
</dbReference>
<dbReference type="AlphaFoldDB" id="A0A4U1D0K3"/>
<dbReference type="PRINTS" id="PR00131">
    <property type="entry name" value="GLHYDRLASE1"/>
</dbReference>
<dbReference type="FunFam" id="3.20.20.80:FF:000004">
    <property type="entry name" value="Beta-glucosidase 6-phospho-beta-glucosidase"/>
    <property type="match status" value="1"/>
</dbReference>
<feature type="active site" description="Nucleophile" evidence="4">
    <location>
        <position position="373"/>
    </location>
</feature>
<protein>
    <submittedName>
        <fullName evidence="7">6-phospho-beta-glucosidase</fullName>
        <ecNumber evidence="7">3.2.1.86</ecNumber>
    </submittedName>
</protein>
<comment type="caution">
    <text evidence="7">The sequence shown here is derived from an EMBL/GenBank/DDBJ whole genome shotgun (WGS) entry which is preliminary data.</text>
</comment>
<dbReference type="GO" id="GO:0008706">
    <property type="term" value="F:6-phospho-beta-glucosidase activity"/>
    <property type="evidence" value="ECO:0007669"/>
    <property type="project" value="UniProtKB-EC"/>
</dbReference>
<dbReference type="PROSITE" id="PS00653">
    <property type="entry name" value="GLYCOSYL_HYDROL_F1_2"/>
    <property type="match status" value="1"/>
</dbReference>
<organism evidence="7 8">
    <name type="scientific">Robertmurraya kyonggiensis</name>
    <dbReference type="NCBI Taxonomy" id="1037680"/>
    <lineage>
        <taxon>Bacteria</taxon>
        <taxon>Bacillati</taxon>
        <taxon>Bacillota</taxon>
        <taxon>Bacilli</taxon>
        <taxon>Bacillales</taxon>
        <taxon>Bacillaceae</taxon>
        <taxon>Robertmurraya</taxon>
    </lineage>
</organism>
<accession>A0A4U1D0K3</accession>
<evidence type="ECO:0000313" key="8">
    <source>
        <dbReference type="Proteomes" id="UP000307756"/>
    </source>
</evidence>
<evidence type="ECO:0000256" key="1">
    <source>
        <dbReference type="ARBA" id="ARBA00010838"/>
    </source>
</evidence>
<evidence type="ECO:0000256" key="3">
    <source>
        <dbReference type="ARBA" id="ARBA00023295"/>
    </source>
</evidence>
<dbReference type="InterPro" id="IPR033132">
    <property type="entry name" value="GH_1_N_CS"/>
</dbReference>
<dbReference type="EMBL" id="SWBM01000009">
    <property type="protein sequence ID" value="TKC14403.1"/>
    <property type="molecule type" value="Genomic_DNA"/>
</dbReference>